<dbReference type="Proteomes" id="UP000789901">
    <property type="component" value="Unassembled WGS sequence"/>
</dbReference>
<accession>A0ABN7V0T7</accession>
<protein>
    <submittedName>
        <fullName evidence="2">18679_t:CDS:1</fullName>
    </submittedName>
</protein>
<comment type="caution">
    <text evidence="2">The sequence shown here is derived from an EMBL/GenBank/DDBJ whole genome shotgun (WGS) entry which is preliminary data.</text>
</comment>
<reference evidence="2 3" key="1">
    <citation type="submission" date="2021-06" db="EMBL/GenBank/DDBJ databases">
        <authorList>
            <person name="Kallberg Y."/>
            <person name="Tangrot J."/>
            <person name="Rosling A."/>
        </authorList>
    </citation>
    <scope>NUCLEOTIDE SEQUENCE [LARGE SCALE GENOMIC DNA]</scope>
    <source>
        <strain evidence="2 3">120-4 pot B 10/14</strain>
    </source>
</reference>
<organism evidence="2 3">
    <name type="scientific">Gigaspora margarita</name>
    <dbReference type="NCBI Taxonomy" id="4874"/>
    <lineage>
        <taxon>Eukaryota</taxon>
        <taxon>Fungi</taxon>
        <taxon>Fungi incertae sedis</taxon>
        <taxon>Mucoromycota</taxon>
        <taxon>Glomeromycotina</taxon>
        <taxon>Glomeromycetes</taxon>
        <taxon>Diversisporales</taxon>
        <taxon>Gigasporaceae</taxon>
        <taxon>Gigaspora</taxon>
    </lineage>
</organism>
<dbReference type="EMBL" id="CAJVQB010007768">
    <property type="protein sequence ID" value="CAG8708802.1"/>
    <property type="molecule type" value="Genomic_DNA"/>
</dbReference>
<name>A0ABN7V0T7_GIGMA</name>
<proteinExistence type="predicted"/>
<feature type="region of interest" description="Disordered" evidence="1">
    <location>
        <begin position="1"/>
        <end position="64"/>
    </location>
</feature>
<feature type="compositionally biased region" description="Basic residues" evidence="1">
    <location>
        <begin position="28"/>
        <end position="55"/>
    </location>
</feature>
<sequence>MAKKETTQSQQRLPGNDKLSPPKECLKQKRKLVANTRNIKRKKQDFLKKEKKGKKNSPENDANS</sequence>
<keyword evidence="3" id="KW-1185">Reference proteome</keyword>
<evidence type="ECO:0000313" key="3">
    <source>
        <dbReference type="Proteomes" id="UP000789901"/>
    </source>
</evidence>
<gene>
    <name evidence="2" type="ORF">GMARGA_LOCUS12612</name>
</gene>
<evidence type="ECO:0000256" key="1">
    <source>
        <dbReference type="SAM" id="MobiDB-lite"/>
    </source>
</evidence>
<evidence type="ECO:0000313" key="2">
    <source>
        <dbReference type="EMBL" id="CAG8708802.1"/>
    </source>
</evidence>